<accession>A0AAU8ERS6</accession>
<proteinExistence type="predicted"/>
<gene>
    <name evidence="1" type="ORF">ABRP34_03775</name>
</gene>
<dbReference type="RefSeq" id="WP_353712321.1">
    <property type="nucleotide sequence ID" value="NZ_CP159279.1"/>
</dbReference>
<reference evidence="1" key="1">
    <citation type="submission" date="2024-06" db="EMBL/GenBank/DDBJ databases">
        <title>Biodegradation of dimethachlon by Arthrobacter sp. K5: mechanistic insights and ecological implications.</title>
        <authorList>
            <person name="Hu S."/>
            <person name="Lu P."/>
        </authorList>
    </citation>
    <scope>NUCLEOTIDE SEQUENCE</scope>
    <source>
        <strain evidence="1">K5</strain>
    </source>
</reference>
<evidence type="ECO:0000313" key="1">
    <source>
        <dbReference type="EMBL" id="XCH12147.1"/>
    </source>
</evidence>
<name>A0AAU8ERS6_9MICC</name>
<sequence length="129" mass="13596">MIPERLRRRAAGLRHWADGVPAQLAAVELLVSFGAGRLVDGPWVRPGGFGSFWFDPDVAAEEGGHLSGGERRVQAIASSLASAVHPVDLSDAATGLDPDALRFVLHALACAGGHSASTDAPEWDHNEPR</sequence>
<protein>
    <submittedName>
        <fullName evidence="1">Uncharacterized protein</fullName>
    </submittedName>
</protein>
<organism evidence="1">
    <name type="scientific">Arthrobacter sp. K5</name>
    <dbReference type="NCBI Taxonomy" id="2839623"/>
    <lineage>
        <taxon>Bacteria</taxon>
        <taxon>Bacillati</taxon>
        <taxon>Actinomycetota</taxon>
        <taxon>Actinomycetes</taxon>
        <taxon>Micrococcales</taxon>
        <taxon>Micrococcaceae</taxon>
        <taxon>Arthrobacter</taxon>
    </lineage>
</organism>
<dbReference type="AlphaFoldDB" id="A0AAU8ERS6"/>
<dbReference type="EMBL" id="CP159279">
    <property type="protein sequence ID" value="XCH12147.1"/>
    <property type="molecule type" value="Genomic_DNA"/>
</dbReference>